<evidence type="ECO:0000313" key="8">
    <source>
        <dbReference type="EMBL" id="WOX24958.1"/>
    </source>
</evidence>
<dbReference type="Gene3D" id="1.10.540.10">
    <property type="entry name" value="Acyl-CoA dehydrogenase/oxidase, N-terminal domain"/>
    <property type="match status" value="1"/>
</dbReference>
<dbReference type="GO" id="GO:0016491">
    <property type="term" value="F:oxidoreductase activity"/>
    <property type="evidence" value="ECO:0007669"/>
    <property type="project" value="UniProtKB-KW"/>
</dbReference>
<organism evidence="8 9">
    <name type="scientific">Streptomyces solicathayae</name>
    <dbReference type="NCBI Taxonomy" id="3081768"/>
    <lineage>
        <taxon>Bacteria</taxon>
        <taxon>Bacillati</taxon>
        <taxon>Actinomycetota</taxon>
        <taxon>Actinomycetes</taxon>
        <taxon>Kitasatosporales</taxon>
        <taxon>Streptomycetaceae</taxon>
        <taxon>Streptomyces</taxon>
    </lineage>
</organism>
<dbReference type="Gene3D" id="1.20.140.10">
    <property type="entry name" value="Butyryl-CoA Dehydrogenase, subunit A, domain 3"/>
    <property type="match status" value="1"/>
</dbReference>
<dbReference type="SUPFAM" id="SSF56645">
    <property type="entry name" value="Acyl-CoA dehydrogenase NM domain-like"/>
    <property type="match status" value="1"/>
</dbReference>
<evidence type="ECO:0000256" key="3">
    <source>
        <dbReference type="ARBA" id="ARBA00022630"/>
    </source>
</evidence>
<dbReference type="PANTHER" id="PTHR43884">
    <property type="entry name" value="ACYL-COA DEHYDROGENASE"/>
    <property type="match status" value="1"/>
</dbReference>
<dbReference type="InterPro" id="IPR013786">
    <property type="entry name" value="AcylCoA_DH/ox_N"/>
</dbReference>
<dbReference type="Pfam" id="PF02771">
    <property type="entry name" value="Acyl-CoA_dh_N"/>
    <property type="match status" value="1"/>
</dbReference>
<gene>
    <name evidence="8" type="ORF">R2D22_27670</name>
</gene>
<dbReference type="InterPro" id="IPR036250">
    <property type="entry name" value="AcylCo_DH-like_C"/>
</dbReference>
<evidence type="ECO:0000259" key="7">
    <source>
        <dbReference type="Pfam" id="PF02771"/>
    </source>
</evidence>
<evidence type="ECO:0000256" key="1">
    <source>
        <dbReference type="ARBA" id="ARBA00001974"/>
    </source>
</evidence>
<keyword evidence="4" id="KW-0274">FAD</keyword>
<accession>A0ABZ0M1K1</accession>
<dbReference type="SUPFAM" id="SSF47203">
    <property type="entry name" value="Acyl-CoA dehydrogenase C-terminal domain-like"/>
    <property type="match status" value="1"/>
</dbReference>
<evidence type="ECO:0000259" key="6">
    <source>
        <dbReference type="Pfam" id="PF00441"/>
    </source>
</evidence>
<sequence>MGFLLTDEQRDFGRSLDAMLTAADTPAAIRARAGGDAGPARALWARLAEAGVFALAVPEEYEGMGPLPVETAVAFEELGRHAAPGPFAETVASAALLSALAEAGTDAPAKRLLPALAAGETVATLCAGPGPYAADADLADVVLVVDGDRLLLAPGHGAVRESADPARRLARPEEGGELLAAGPAVVAAAERARRWAALATAAQCLGLGRALLDRTVAYTKQRTQFGVPVGSFQAVRHRLADVLIGLEFARPLLHGAALTMTDADVAAAKVTAGEAAYAAARAALQLHGAIGYTEELDLSLWLRKARPLRDTWGTPAECRAIVLAAAPLRRHDDPHDGPLPKGVWGVTVPARSAP</sequence>
<feature type="domain" description="Acyl-CoA dehydrogenase/oxidase N-terminal" evidence="7">
    <location>
        <begin position="6"/>
        <end position="120"/>
    </location>
</feature>
<evidence type="ECO:0000313" key="9">
    <source>
        <dbReference type="Proteomes" id="UP001301731"/>
    </source>
</evidence>
<dbReference type="InterPro" id="IPR009100">
    <property type="entry name" value="AcylCoA_DH/oxidase_NM_dom_sf"/>
</dbReference>
<evidence type="ECO:0000256" key="5">
    <source>
        <dbReference type="ARBA" id="ARBA00023002"/>
    </source>
</evidence>
<reference evidence="8 9" key="1">
    <citation type="submission" date="2023-10" db="EMBL/GenBank/DDBJ databases">
        <title>The genome sequence of Streptomyces sp. HUAS YS2.</title>
        <authorList>
            <person name="Mo P."/>
        </authorList>
    </citation>
    <scope>NUCLEOTIDE SEQUENCE [LARGE SCALE GENOMIC DNA]</scope>
    <source>
        <strain evidence="8 9">HUAS YS2</strain>
    </source>
</reference>
<name>A0ABZ0M1K1_9ACTN</name>
<dbReference type="InterPro" id="IPR009075">
    <property type="entry name" value="AcylCo_DH/oxidase_C"/>
</dbReference>
<protein>
    <submittedName>
        <fullName evidence="8">Acyl-CoA dehydrogenase family protein</fullName>
        <ecNumber evidence="8">1.-.-.-</ecNumber>
    </submittedName>
</protein>
<dbReference type="Pfam" id="PF00441">
    <property type="entry name" value="Acyl-CoA_dh_1"/>
    <property type="match status" value="1"/>
</dbReference>
<evidence type="ECO:0000256" key="2">
    <source>
        <dbReference type="ARBA" id="ARBA00009347"/>
    </source>
</evidence>
<dbReference type="EC" id="1.-.-.-" evidence="8"/>
<feature type="domain" description="Acyl-CoA dehydrogenase/oxidase C-terminal" evidence="6">
    <location>
        <begin position="195"/>
        <end position="316"/>
    </location>
</feature>
<dbReference type="RefSeq" id="WP_318107402.1">
    <property type="nucleotide sequence ID" value="NZ_CP137573.1"/>
</dbReference>
<keyword evidence="3" id="KW-0285">Flavoprotein</keyword>
<keyword evidence="5 8" id="KW-0560">Oxidoreductase</keyword>
<keyword evidence="9" id="KW-1185">Reference proteome</keyword>
<dbReference type="PANTHER" id="PTHR43884:SF20">
    <property type="entry name" value="ACYL-COA DEHYDROGENASE FADE28"/>
    <property type="match status" value="1"/>
</dbReference>
<proteinExistence type="inferred from homology"/>
<evidence type="ECO:0000256" key="4">
    <source>
        <dbReference type="ARBA" id="ARBA00022827"/>
    </source>
</evidence>
<comment type="similarity">
    <text evidence="2">Belongs to the acyl-CoA dehydrogenase family.</text>
</comment>
<dbReference type="InterPro" id="IPR037069">
    <property type="entry name" value="AcylCoA_DH/ox_N_sf"/>
</dbReference>
<dbReference type="Proteomes" id="UP001301731">
    <property type="component" value="Chromosome"/>
</dbReference>
<comment type="cofactor">
    <cofactor evidence="1">
        <name>FAD</name>
        <dbReference type="ChEBI" id="CHEBI:57692"/>
    </cofactor>
</comment>
<dbReference type="EMBL" id="CP137573">
    <property type="protein sequence ID" value="WOX24958.1"/>
    <property type="molecule type" value="Genomic_DNA"/>
</dbReference>